<dbReference type="AlphaFoldDB" id="A7HPZ3"/>
<dbReference type="STRING" id="402881.Plav_0353"/>
<protein>
    <submittedName>
        <fullName evidence="2">Uncharacterized protein</fullName>
    </submittedName>
</protein>
<gene>
    <name evidence="2" type="ordered locus">Plav_0353</name>
</gene>
<dbReference type="RefSeq" id="WP_011995267.1">
    <property type="nucleotide sequence ID" value="NC_009719.1"/>
</dbReference>
<dbReference type="KEGG" id="pla:Plav_0353"/>
<dbReference type="Proteomes" id="UP000006377">
    <property type="component" value="Chromosome"/>
</dbReference>
<evidence type="ECO:0000313" key="3">
    <source>
        <dbReference type="Proteomes" id="UP000006377"/>
    </source>
</evidence>
<feature type="region of interest" description="Disordered" evidence="1">
    <location>
        <begin position="113"/>
        <end position="134"/>
    </location>
</feature>
<evidence type="ECO:0000313" key="2">
    <source>
        <dbReference type="EMBL" id="ABS61976.1"/>
    </source>
</evidence>
<proteinExistence type="predicted"/>
<reference evidence="2 3" key="1">
    <citation type="journal article" date="2011" name="Stand. Genomic Sci.">
        <title>Complete genome sequence of Parvibaculum lavamentivorans type strain (DS-1(T)).</title>
        <authorList>
            <person name="Schleheck D."/>
            <person name="Weiss M."/>
            <person name="Pitluck S."/>
            <person name="Bruce D."/>
            <person name="Land M.L."/>
            <person name="Han S."/>
            <person name="Saunders E."/>
            <person name="Tapia R."/>
            <person name="Detter C."/>
            <person name="Brettin T."/>
            <person name="Han J."/>
            <person name="Woyke T."/>
            <person name="Goodwin L."/>
            <person name="Pennacchio L."/>
            <person name="Nolan M."/>
            <person name="Cook A.M."/>
            <person name="Kjelleberg S."/>
            <person name="Thomas T."/>
        </authorList>
    </citation>
    <scope>NUCLEOTIDE SEQUENCE [LARGE SCALE GENOMIC DNA]</scope>
    <source>
        <strain evidence="3">DS-1 / DSM 13023 / NCIMB 13966</strain>
    </source>
</reference>
<organism evidence="2 3">
    <name type="scientific">Parvibaculum lavamentivorans (strain DS-1 / DSM 13023 / NCIMB 13966)</name>
    <dbReference type="NCBI Taxonomy" id="402881"/>
    <lineage>
        <taxon>Bacteria</taxon>
        <taxon>Pseudomonadati</taxon>
        <taxon>Pseudomonadota</taxon>
        <taxon>Alphaproteobacteria</taxon>
        <taxon>Hyphomicrobiales</taxon>
        <taxon>Parvibaculaceae</taxon>
        <taxon>Parvibaculum</taxon>
    </lineage>
</organism>
<dbReference type="HOGENOM" id="CLU_1894213_0_0_5"/>
<evidence type="ECO:0000256" key="1">
    <source>
        <dbReference type="SAM" id="MobiDB-lite"/>
    </source>
</evidence>
<dbReference type="EMBL" id="CP000774">
    <property type="protein sequence ID" value="ABS61976.1"/>
    <property type="molecule type" value="Genomic_DNA"/>
</dbReference>
<name>A7HPZ3_PARL1</name>
<keyword evidence="3" id="KW-1185">Reference proteome</keyword>
<accession>A7HPZ3</accession>
<sequence>MKRTSISCRSIKRRHRWLAAALAVAFLLTTVVAPLTDLEMVASAQAMASEDAHTHMAHGAGDMAGPCCDDCDRADATTCDRSALCMTACGKLPLQLAAASGFVPAEHAIKAVRDPDGSRADLSPSPLRRPPKPV</sequence>